<dbReference type="Gene3D" id="3.30.1330.120">
    <property type="entry name" value="2-methylcitrate dehydratase PrpD"/>
    <property type="match status" value="1"/>
</dbReference>
<dbReference type="InterPro" id="IPR042183">
    <property type="entry name" value="MmgE/PrpD_sf_1"/>
</dbReference>
<feature type="domain" description="MmgE/PrpD C-terminal" evidence="3">
    <location>
        <begin position="268"/>
        <end position="427"/>
    </location>
</feature>
<protein>
    <recommendedName>
        <fullName evidence="6">MmgE/PrpD family protein</fullName>
    </recommendedName>
</protein>
<dbReference type="EMBL" id="CAKXZT010000116">
    <property type="protein sequence ID" value="CAH2399504.1"/>
    <property type="molecule type" value="Genomic_DNA"/>
</dbReference>
<sequence>MDVTTQLIRHVLNSKLEAIPEKAIERAKLSILDTIACAIGGSNEPIARFSRDLGALSGGKPECTVWVSGEKLPASLAALVNATTARALDFDETYELCINGCHASAYDVPPALALAERDPSITGSELLSAVATAIDLHVRLARSVTTNAIETGRDNMVAVWGATAVSAKLLRLDEEKTRNAFGIAYAHAAGELQMYEEAAHTVSLQQGLRARAGLESALSAMVGFNGPRDPFFGRYGFYKAFEPGYDLNLLMDKLGNEYVNASISFKPWPACKCVHPAIDGLLQLRQRYNFTGEDIVSIELGLNRLAEDFVVQPRDQKWDPKDPVVARFSLPYATAVAAQRGEVTIRDFLPVALGDRAVRRIMAVIKIEVDPEIERTHGLYSNSPVTVKVTLRGGAEHFIRVDKAFGHPEKPASIADGVQKLKACAEMSMIKFADKQLGLIGDFINDLDKQPTLAPLFELLVAPRCPA</sequence>
<dbReference type="InterPro" id="IPR036148">
    <property type="entry name" value="MmgE/PrpD_sf"/>
</dbReference>
<comment type="caution">
    <text evidence="4">The sequence shown here is derived from an EMBL/GenBank/DDBJ whole genome shotgun (WGS) entry which is preliminary data.</text>
</comment>
<evidence type="ECO:0000313" key="5">
    <source>
        <dbReference type="Proteomes" id="UP001153050"/>
    </source>
</evidence>
<dbReference type="SUPFAM" id="SSF103378">
    <property type="entry name" value="2-methylcitrate dehydratase PrpD"/>
    <property type="match status" value="1"/>
</dbReference>
<evidence type="ECO:0000313" key="4">
    <source>
        <dbReference type="EMBL" id="CAH2399504.1"/>
    </source>
</evidence>
<reference evidence="4 5" key="1">
    <citation type="submission" date="2022-03" db="EMBL/GenBank/DDBJ databases">
        <authorList>
            <person name="Brunel B."/>
        </authorList>
    </citation>
    <scope>NUCLEOTIDE SEQUENCE [LARGE SCALE GENOMIC DNA]</scope>
    <source>
        <strain evidence="4">STM5069sample</strain>
    </source>
</reference>
<gene>
    <name evidence="4" type="ORF">MES5069_220196</name>
</gene>
<dbReference type="Pfam" id="PF19305">
    <property type="entry name" value="MmgE_PrpD_C"/>
    <property type="match status" value="1"/>
</dbReference>
<evidence type="ECO:0000256" key="1">
    <source>
        <dbReference type="ARBA" id="ARBA00006174"/>
    </source>
</evidence>
<feature type="domain" description="MmgE/PrpD N-terminal" evidence="2">
    <location>
        <begin position="6"/>
        <end position="248"/>
    </location>
</feature>
<organism evidence="4 5">
    <name type="scientific">Mesorhizobium escarrei</name>
    <dbReference type="NCBI Taxonomy" id="666018"/>
    <lineage>
        <taxon>Bacteria</taxon>
        <taxon>Pseudomonadati</taxon>
        <taxon>Pseudomonadota</taxon>
        <taxon>Alphaproteobacteria</taxon>
        <taxon>Hyphomicrobiales</taxon>
        <taxon>Phyllobacteriaceae</taxon>
        <taxon>Mesorhizobium</taxon>
    </lineage>
</organism>
<dbReference type="Pfam" id="PF03972">
    <property type="entry name" value="MmgE_PrpD_N"/>
    <property type="match status" value="1"/>
</dbReference>
<dbReference type="PANTHER" id="PTHR16943:SF8">
    <property type="entry name" value="2-METHYLCITRATE DEHYDRATASE"/>
    <property type="match status" value="1"/>
</dbReference>
<dbReference type="Gene3D" id="1.10.4100.10">
    <property type="entry name" value="2-methylcitrate dehydratase PrpD"/>
    <property type="match status" value="1"/>
</dbReference>
<dbReference type="RefSeq" id="WP_254017890.1">
    <property type="nucleotide sequence ID" value="NZ_CAKXZT010000116.1"/>
</dbReference>
<name>A0ABM9DTM3_9HYPH</name>
<dbReference type="InterPro" id="IPR042188">
    <property type="entry name" value="MmgE/PrpD_sf_2"/>
</dbReference>
<dbReference type="InterPro" id="IPR005656">
    <property type="entry name" value="MmgE_PrpD"/>
</dbReference>
<keyword evidence="5" id="KW-1185">Reference proteome</keyword>
<proteinExistence type="inferred from homology"/>
<evidence type="ECO:0000259" key="3">
    <source>
        <dbReference type="Pfam" id="PF19305"/>
    </source>
</evidence>
<dbReference type="PANTHER" id="PTHR16943">
    <property type="entry name" value="2-METHYLCITRATE DEHYDRATASE-RELATED"/>
    <property type="match status" value="1"/>
</dbReference>
<accession>A0ABM9DTM3</accession>
<dbReference type="InterPro" id="IPR045337">
    <property type="entry name" value="MmgE_PrpD_C"/>
</dbReference>
<comment type="similarity">
    <text evidence="1">Belongs to the PrpD family.</text>
</comment>
<evidence type="ECO:0000259" key="2">
    <source>
        <dbReference type="Pfam" id="PF03972"/>
    </source>
</evidence>
<dbReference type="InterPro" id="IPR045336">
    <property type="entry name" value="MmgE_PrpD_N"/>
</dbReference>
<evidence type="ECO:0008006" key="6">
    <source>
        <dbReference type="Google" id="ProtNLM"/>
    </source>
</evidence>
<dbReference type="Proteomes" id="UP001153050">
    <property type="component" value="Unassembled WGS sequence"/>
</dbReference>